<accession>A0A5M3Q0T2</accession>
<dbReference type="EMBL" id="BGZI01000015">
    <property type="protein sequence ID" value="GBO88651.1"/>
    <property type="molecule type" value="Genomic_DNA"/>
</dbReference>
<dbReference type="Proteomes" id="UP000387223">
    <property type="component" value="Unassembled WGS sequence"/>
</dbReference>
<name>A0A5M3Q0T2_9GAMM</name>
<dbReference type="AlphaFoldDB" id="A0A5M3Q0T2"/>
<organism evidence="1 2">
    <name type="scientific">Marinobacter salsuginis</name>
    <dbReference type="NCBI Taxonomy" id="418719"/>
    <lineage>
        <taxon>Bacteria</taxon>
        <taxon>Pseudomonadati</taxon>
        <taxon>Pseudomonadota</taxon>
        <taxon>Gammaproteobacteria</taxon>
        <taxon>Pseudomonadales</taxon>
        <taxon>Marinobacteraceae</taxon>
        <taxon>Marinobacter</taxon>
    </lineage>
</organism>
<evidence type="ECO:0000313" key="2">
    <source>
        <dbReference type="Proteomes" id="UP000387223"/>
    </source>
</evidence>
<gene>
    <name evidence="1" type="ORF">MSSD14B_23190</name>
</gene>
<protein>
    <submittedName>
        <fullName evidence="1">Uncharacterized protein</fullName>
    </submittedName>
</protein>
<sequence>MNVDRVVEKIELAHANHDAELVKELTQSFKLDLYKKCSNEASGGDAERFERFRGADEQWQEFEEKLSHLGYSKLPSLFRDLVAKNEPSVASQLGWL</sequence>
<proteinExistence type="predicted"/>
<dbReference type="RefSeq" id="WP_136630278.1">
    <property type="nucleotide sequence ID" value="NZ_BGZI01000015.1"/>
</dbReference>
<evidence type="ECO:0000313" key="1">
    <source>
        <dbReference type="EMBL" id="GBO88651.1"/>
    </source>
</evidence>
<comment type="caution">
    <text evidence="1">The sequence shown here is derived from an EMBL/GenBank/DDBJ whole genome shotgun (WGS) entry which is preliminary data.</text>
</comment>
<reference evidence="1 2" key="1">
    <citation type="journal article" date="2019" name="J. Gen. Appl. Microbiol.">
        <title>Aerobic degradation of cis-dichloroethene by the marine bacterium Marinobacter salsuginis strain 5N-3.</title>
        <authorList>
            <person name="Inoue Y."/>
            <person name="Fukunaga Y."/>
            <person name="Katsumata H."/>
            <person name="Ohji S."/>
            <person name="Hosoyama A."/>
            <person name="Mori K."/>
            <person name="Ando K."/>
        </authorList>
    </citation>
    <scope>NUCLEOTIDE SEQUENCE [LARGE SCALE GENOMIC DNA]</scope>
    <source>
        <strain evidence="1 2">NBRC 109114</strain>
    </source>
</reference>